<dbReference type="Pfam" id="PF13925">
    <property type="entry name" value="Katanin_con80"/>
    <property type="match status" value="1"/>
</dbReference>
<feature type="compositionally biased region" description="Low complexity" evidence="4">
    <location>
        <begin position="158"/>
        <end position="188"/>
    </location>
</feature>
<keyword evidence="3" id="KW-0206">Cytoskeleton</keyword>
<evidence type="ECO:0000313" key="7">
    <source>
        <dbReference type="Proteomes" id="UP000835052"/>
    </source>
</evidence>
<feature type="region of interest" description="Disordered" evidence="4">
    <location>
        <begin position="85"/>
        <end position="206"/>
    </location>
</feature>
<reference evidence="6" key="1">
    <citation type="submission" date="2020-10" db="EMBL/GenBank/DDBJ databases">
        <authorList>
            <person name="Kikuchi T."/>
        </authorList>
    </citation>
    <scope>NUCLEOTIDE SEQUENCE</scope>
    <source>
        <strain evidence="6">NKZ352</strain>
    </source>
</reference>
<proteinExistence type="predicted"/>
<protein>
    <recommendedName>
        <fullName evidence="5">Katanin p80 subunit C-terminal domain-containing protein</fullName>
    </recommendedName>
</protein>
<dbReference type="EMBL" id="CAJGYM010000012">
    <property type="protein sequence ID" value="CAD6189917.1"/>
    <property type="molecule type" value="Genomic_DNA"/>
</dbReference>
<keyword evidence="7" id="KW-1185">Reference proteome</keyword>
<dbReference type="GO" id="GO:0008017">
    <property type="term" value="F:microtubule binding"/>
    <property type="evidence" value="ECO:0007669"/>
    <property type="project" value="InterPro"/>
</dbReference>
<gene>
    <name evidence="6" type="ORF">CAUJ_LOCUS5836</name>
</gene>
<dbReference type="OrthoDB" id="10251605at2759"/>
<feature type="compositionally biased region" description="Low complexity" evidence="4">
    <location>
        <begin position="269"/>
        <end position="279"/>
    </location>
</feature>
<evidence type="ECO:0000256" key="1">
    <source>
        <dbReference type="ARBA" id="ARBA00004245"/>
    </source>
</evidence>
<comment type="caution">
    <text evidence="6">The sequence shown here is derived from an EMBL/GenBank/DDBJ whole genome shotgun (WGS) entry which is preliminary data.</text>
</comment>
<sequence>MVATTSNSLQLLTWEPCDILASMPLRGIDRVVSVSMNGDEMDLLCIGETTERLEMRTYSIEEVLSCSPRADFGERVVEDFSPLDEEKNLSDEIELSHTTSSRDCSSAELRSNGSHEREEVSGSVDSGSAAESSQSSPASPARIPVSKNRASSQKPSRTRAATSSTTTASKVPPRAPSSAAAKSSAVRSVRPRPSPSLSDLNKERKSTSTLFAKHDSVSNLGSTQSLAAADREAKKRSASLKRSEISITYMGRPRTPSESDLSEDRRTNRNLGTRTTSRNAPETLTGNEKKKLVQRTSSPVGNSHRPTKIGSTPYVTPTSPAKKPVRSKPVRSNKSTDDSEYSLNSWDDLYVMMSKGHEQIMAASQQRLAESRELRNYVRMRGAQSLYSHEVSDSESLSRAAIRHFNEDREWSLNACRAFLPIVKENLLCDEEQLRNDALEALQQIALGATDKLQKFANAAASSRIGVDVAAEERAEKALFCIEELRELCTKRDWYYRQMNGEEIERLDAVLGLTKRL</sequence>
<evidence type="ECO:0000256" key="2">
    <source>
        <dbReference type="ARBA" id="ARBA00022490"/>
    </source>
</evidence>
<accession>A0A8S1H390</accession>
<keyword evidence="2" id="KW-0963">Cytoplasm</keyword>
<dbReference type="GO" id="GO:0005856">
    <property type="term" value="C:cytoskeleton"/>
    <property type="evidence" value="ECO:0007669"/>
    <property type="project" value="UniProtKB-SubCell"/>
</dbReference>
<feature type="compositionally biased region" description="Low complexity" evidence="4">
    <location>
        <begin position="121"/>
        <end position="142"/>
    </location>
</feature>
<dbReference type="InterPro" id="IPR028021">
    <property type="entry name" value="Katanin_C-terminal"/>
</dbReference>
<feature type="compositionally biased region" description="Polar residues" evidence="4">
    <location>
        <begin position="309"/>
        <end position="319"/>
    </location>
</feature>
<evidence type="ECO:0000313" key="6">
    <source>
        <dbReference type="EMBL" id="CAD6189917.1"/>
    </source>
</evidence>
<name>A0A8S1H390_9PELO</name>
<comment type="subcellular location">
    <subcellularLocation>
        <location evidence="1">Cytoplasm</location>
        <location evidence="1">Cytoskeleton</location>
    </subcellularLocation>
</comment>
<evidence type="ECO:0000259" key="5">
    <source>
        <dbReference type="Pfam" id="PF13925"/>
    </source>
</evidence>
<dbReference type="AlphaFoldDB" id="A0A8S1H390"/>
<feature type="region of interest" description="Disordered" evidence="4">
    <location>
        <begin position="222"/>
        <end position="341"/>
    </location>
</feature>
<dbReference type="Proteomes" id="UP000835052">
    <property type="component" value="Unassembled WGS sequence"/>
</dbReference>
<evidence type="ECO:0000256" key="4">
    <source>
        <dbReference type="SAM" id="MobiDB-lite"/>
    </source>
</evidence>
<organism evidence="6 7">
    <name type="scientific">Caenorhabditis auriculariae</name>
    <dbReference type="NCBI Taxonomy" id="2777116"/>
    <lineage>
        <taxon>Eukaryota</taxon>
        <taxon>Metazoa</taxon>
        <taxon>Ecdysozoa</taxon>
        <taxon>Nematoda</taxon>
        <taxon>Chromadorea</taxon>
        <taxon>Rhabditida</taxon>
        <taxon>Rhabditina</taxon>
        <taxon>Rhabditomorpha</taxon>
        <taxon>Rhabditoidea</taxon>
        <taxon>Rhabditidae</taxon>
        <taxon>Peloderinae</taxon>
        <taxon>Caenorhabditis</taxon>
    </lineage>
</organism>
<evidence type="ECO:0000256" key="3">
    <source>
        <dbReference type="ARBA" id="ARBA00023212"/>
    </source>
</evidence>
<feature type="domain" description="Katanin p80 subunit C-terminal" evidence="5">
    <location>
        <begin position="356"/>
        <end position="489"/>
    </location>
</feature>
<feature type="compositionally biased region" description="Polar residues" evidence="4">
    <location>
        <begin position="96"/>
        <end position="112"/>
    </location>
</feature>